<name>A0A3S5AR60_9PLAT</name>
<dbReference type="AlphaFoldDB" id="A0A3S5AR60"/>
<evidence type="ECO:0000313" key="2">
    <source>
        <dbReference type="Proteomes" id="UP000784294"/>
    </source>
</evidence>
<comment type="caution">
    <text evidence="1">The sequence shown here is derived from an EMBL/GenBank/DDBJ whole genome shotgun (WGS) entry which is preliminary data.</text>
</comment>
<protein>
    <submittedName>
        <fullName evidence="1">Uncharacterized protein</fullName>
    </submittedName>
</protein>
<gene>
    <name evidence="1" type="ORF">PXEA_LOCUS29208</name>
</gene>
<dbReference type="Proteomes" id="UP000784294">
    <property type="component" value="Unassembled WGS sequence"/>
</dbReference>
<dbReference type="EMBL" id="CAAALY010250603">
    <property type="protein sequence ID" value="VEL35768.1"/>
    <property type="molecule type" value="Genomic_DNA"/>
</dbReference>
<reference evidence="1" key="1">
    <citation type="submission" date="2018-11" db="EMBL/GenBank/DDBJ databases">
        <authorList>
            <consortium name="Pathogen Informatics"/>
        </authorList>
    </citation>
    <scope>NUCLEOTIDE SEQUENCE</scope>
</reference>
<sequence length="90" mass="10895">MSMLTWAMRLLMRSRGHFITKREGAYGLNLKRPMDFAIARQQRGWVWREEEGPGDWYLFFFSRFWKTTSEPNARAAIWECRPRGYVFILN</sequence>
<keyword evidence="2" id="KW-1185">Reference proteome</keyword>
<evidence type="ECO:0000313" key="1">
    <source>
        <dbReference type="EMBL" id="VEL35768.1"/>
    </source>
</evidence>
<accession>A0A3S5AR60</accession>
<organism evidence="1 2">
    <name type="scientific">Protopolystoma xenopodis</name>
    <dbReference type="NCBI Taxonomy" id="117903"/>
    <lineage>
        <taxon>Eukaryota</taxon>
        <taxon>Metazoa</taxon>
        <taxon>Spiralia</taxon>
        <taxon>Lophotrochozoa</taxon>
        <taxon>Platyhelminthes</taxon>
        <taxon>Monogenea</taxon>
        <taxon>Polyopisthocotylea</taxon>
        <taxon>Polystomatidea</taxon>
        <taxon>Polystomatidae</taxon>
        <taxon>Protopolystoma</taxon>
    </lineage>
</organism>
<proteinExistence type="predicted"/>